<evidence type="ECO:0000313" key="2">
    <source>
        <dbReference type="Proteomes" id="UP000002084"/>
    </source>
</evidence>
<dbReference type="Proteomes" id="UP000002084">
    <property type="component" value="Chromosome"/>
</dbReference>
<evidence type="ECO:0000313" key="1">
    <source>
        <dbReference type="EMBL" id="ABX21265.1"/>
    </source>
</evidence>
<dbReference type="AlphaFoldDB" id="A9MQX0"/>
<reference evidence="1 2" key="1">
    <citation type="submission" date="2007-11" db="EMBL/GenBank/DDBJ databases">
        <authorList>
            <consortium name="The Salmonella enterica serovar Arizonae Genome Sequencing Project"/>
            <person name="McClelland M."/>
            <person name="Sanderson E.K."/>
            <person name="Porwollik S."/>
            <person name="Spieth J."/>
            <person name="Clifton W.S."/>
            <person name="Fulton R."/>
            <person name="Chunyan W."/>
            <person name="Wollam A."/>
            <person name="Shah N."/>
            <person name="Pepin K."/>
            <person name="Bhonagiri V."/>
            <person name="Nash W."/>
            <person name="Johnson M."/>
            <person name="Thiruvilangam P."/>
            <person name="Wilson R."/>
        </authorList>
    </citation>
    <scope>NUCLEOTIDE SEQUENCE [LARGE SCALE GENOMIC DNA]</scope>
    <source>
        <strain evidence="2">ATCC BAA-731 / CDC346-86 / RSK2980</strain>
    </source>
</reference>
<organism evidence="1 2">
    <name type="scientific">Salmonella arizonae (strain ATCC BAA-731 / CDC346-86 / RSK2980)</name>
    <dbReference type="NCBI Taxonomy" id="41514"/>
    <lineage>
        <taxon>Bacteria</taxon>
        <taxon>Pseudomonadati</taxon>
        <taxon>Pseudomonadota</taxon>
        <taxon>Gammaproteobacteria</taxon>
        <taxon>Enterobacterales</taxon>
        <taxon>Enterobacteriaceae</taxon>
        <taxon>Salmonella</taxon>
    </lineage>
</organism>
<sequence>METPMIFSAQETLFSLLRLNGISGHESSIADVMQRAFERQAKDVWRDRSGNLVACYGSDKPDALRLIIFCAYG</sequence>
<name>A9MQX0_SALAR</name>
<dbReference type="SUPFAM" id="SSF53187">
    <property type="entry name" value="Zn-dependent exopeptidases"/>
    <property type="match status" value="1"/>
</dbReference>
<dbReference type="STRING" id="41514.SARI_01366"/>
<dbReference type="KEGG" id="ses:SARI_01366"/>
<dbReference type="Gene3D" id="3.40.630.10">
    <property type="entry name" value="Zn peptidases"/>
    <property type="match status" value="1"/>
</dbReference>
<proteinExistence type="predicted"/>
<dbReference type="EMBL" id="CP000880">
    <property type="protein sequence ID" value="ABX21265.1"/>
    <property type="molecule type" value="Genomic_DNA"/>
</dbReference>
<protein>
    <submittedName>
        <fullName evidence="1">Uncharacterized protein</fullName>
    </submittedName>
</protein>
<keyword evidence="2" id="KW-1185">Reference proteome</keyword>
<gene>
    <name evidence="1" type="ordered locus">SARI_01366</name>
</gene>
<accession>A9MQX0</accession>
<dbReference type="HOGENOM" id="CLU_2773478_0_0_6"/>